<keyword evidence="2" id="KW-0067">ATP-binding</keyword>
<evidence type="ECO:0000313" key="7">
    <source>
        <dbReference type="Proteomes" id="UP000031184"/>
    </source>
</evidence>
<comment type="caution">
    <text evidence="6">The sequence shown here is derived from an EMBL/GenBank/DDBJ whole genome shotgun (WGS) entry which is preliminary data.</text>
</comment>
<dbReference type="GO" id="GO:0005524">
    <property type="term" value="F:ATP binding"/>
    <property type="evidence" value="ECO:0007669"/>
    <property type="project" value="UniProtKB-KW"/>
</dbReference>
<dbReference type="InterPro" id="IPR027417">
    <property type="entry name" value="P-loop_NTPase"/>
</dbReference>
<accession>A0A0B4EN50</accession>
<dbReference type="GO" id="GO:0030983">
    <property type="term" value="F:mismatched DNA binding"/>
    <property type="evidence" value="ECO:0007669"/>
    <property type="project" value="InterPro"/>
</dbReference>
<dbReference type="Proteomes" id="UP000031184">
    <property type="component" value="Unassembled WGS sequence"/>
</dbReference>
<evidence type="ECO:0000256" key="1">
    <source>
        <dbReference type="ARBA" id="ARBA00022741"/>
    </source>
</evidence>
<evidence type="ECO:0000259" key="5">
    <source>
        <dbReference type="Pfam" id="PF00488"/>
    </source>
</evidence>
<proteinExistence type="predicted"/>
<evidence type="ECO:0000256" key="3">
    <source>
        <dbReference type="ARBA" id="ARBA00023125"/>
    </source>
</evidence>
<evidence type="ECO:0000256" key="2">
    <source>
        <dbReference type="ARBA" id="ARBA00022840"/>
    </source>
</evidence>
<dbReference type="AlphaFoldDB" id="A0A0B4EN50"/>
<evidence type="ECO:0000313" key="6">
    <source>
        <dbReference type="EMBL" id="KID48315.1"/>
    </source>
</evidence>
<gene>
    <name evidence="6" type="ORF">C095_11420</name>
</gene>
<dbReference type="Gene3D" id="3.40.50.300">
    <property type="entry name" value="P-loop containing nucleotide triphosphate hydrolases"/>
    <property type="match status" value="1"/>
</dbReference>
<dbReference type="SUPFAM" id="SSF52540">
    <property type="entry name" value="P-loop containing nucleoside triphosphate hydrolases"/>
    <property type="match status" value="1"/>
</dbReference>
<dbReference type="InterPro" id="IPR000432">
    <property type="entry name" value="DNA_mismatch_repair_MutS_C"/>
</dbReference>
<name>A0A0B4EN50_9FUSO</name>
<feature type="coiled-coil region" evidence="4">
    <location>
        <begin position="48"/>
        <end position="75"/>
    </location>
</feature>
<dbReference type="EMBL" id="AUZI01000027">
    <property type="protein sequence ID" value="KID48315.1"/>
    <property type="molecule type" value="Genomic_DNA"/>
</dbReference>
<keyword evidence="4" id="KW-0175">Coiled coil</keyword>
<keyword evidence="3" id="KW-0238">DNA-binding</keyword>
<dbReference type="GO" id="GO:0006298">
    <property type="term" value="P:mismatch repair"/>
    <property type="evidence" value="ECO:0007669"/>
    <property type="project" value="InterPro"/>
</dbReference>
<feature type="domain" description="DNA mismatch repair proteins mutS family" evidence="5">
    <location>
        <begin position="2"/>
        <end position="59"/>
    </location>
</feature>
<reference evidence="6 7" key="1">
    <citation type="submission" date="2013-08" db="EMBL/GenBank/DDBJ databases">
        <title>An opportunistic ruminal bacterium that causes liver abscesses in cattle.</title>
        <authorList>
            <person name="Benahmed F.H."/>
            <person name="Rasmussen M."/>
            <person name="Harbottle H."/>
            <person name="Soppet D."/>
            <person name="Nagaraja T.G."/>
            <person name="Davidson M."/>
        </authorList>
    </citation>
    <scope>NUCLEOTIDE SEQUENCE [LARGE SCALE GENOMIC DNA]</scope>
    <source>
        <strain evidence="6 7">B35</strain>
    </source>
</reference>
<evidence type="ECO:0000256" key="4">
    <source>
        <dbReference type="SAM" id="Coils"/>
    </source>
</evidence>
<keyword evidence="1" id="KW-0547">Nucleotide-binding</keyword>
<dbReference type="PATRIC" id="fig|1226633.4.peg.2316"/>
<sequence>MELVKNYRIEVRERGKEVLFLREIVQGGADKSYGIEVAKLSGLPQSILKRSKQILSRLEKQKALVEKKMQGEQMMLFQSEEMEEEEEAEFHIEEQSVLEEIRNVSIEQMTPLQALVLLQSLKGKLSGGKHD</sequence>
<protein>
    <recommendedName>
        <fullName evidence="5">DNA mismatch repair proteins mutS family domain-containing protein</fullName>
    </recommendedName>
</protein>
<organism evidence="6 7">
    <name type="scientific">Fusobacterium necrophorum subsp. funduliforme B35</name>
    <dbReference type="NCBI Taxonomy" id="1226633"/>
    <lineage>
        <taxon>Bacteria</taxon>
        <taxon>Fusobacteriati</taxon>
        <taxon>Fusobacteriota</taxon>
        <taxon>Fusobacteriia</taxon>
        <taxon>Fusobacteriales</taxon>
        <taxon>Fusobacteriaceae</taxon>
        <taxon>Fusobacterium</taxon>
    </lineage>
</organism>
<dbReference type="Pfam" id="PF00488">
    <property type="entry name" value="MutS_V"/>
    <property type="match status" value="1"/>
</dbReference>